<proteinExistence type="predicted"/>
<dbReference type="Proteomes" id="UP001497516">
    <property type="component" value="Chromosome 7"/>
</dbReference>
<dbReference type="EMBL" id="OZ034820">
    <property type="protein sequence ID" value="CAL1401199.1"/>
    <property type="molecule type" value="Genomic_DNA"/>
</dbReference>
<name>A0AAV2FTD6_9ROSI</name>
<evidence type="ECO:0000313" key="2">
    <source>
        <dbReference type="Proteomes" id="UP001497516"/>
    </source>
</evidence>
<evidence type="ECO:0000313" key="1">
    <source>
        <dbReference type="EMBL" id="CAL1401199.1"/>
    </source>
</evidence>
<organism evidence="1 2">
    <name type="scientific">Linum trigynum</name>
    <dbReference type="NCBI Taxonomy" id="586398"/>
    <lineage>
        <taxon>Eukaryota</taxon>
        <taxon>Viridiplantae</taxon>
        <taxon>Streptophyta</taxon>
        <taxon>Embryophyta</taxon>
        <taxon>Tracheophyta</taxon>
        <taxon>Spermatophyta</taxon>
        <taxon>Magnoliopsida</taxon>
        <taxon>eudicotyledons</taxon>
        <taxon>Gunneridae</taxon>
        <taxon>Pentapetalae</taxon>
        <taxon>rosids</taxon>
        <taxon>fabids</taxon>
        <taxon>Malpighiales</taxon>
        <taxon>Linaceae</taxon>
        <taxon>Linum</taxon>
    </lineage>
</organism>
<accession>A0AAV2FTD6</accession>
<gene>
    <name evidence="1" type="ORF">LTRI10_LOCUS41272</name>
</gene>
<dbReference type="AlphaFoldDB" id="A0AAV2FTD6"/>
<reference evidence="1 2" key="1">
    <citation type="submission" date="2024-04" db="EMBL/GenBank/DDBJ databases">
        <authorList>
            <person name="Fracassetti M."/>
        </authorList>
    </citation>
    <scope>NUCLEOTIDE SEQUENCE [LARGE SCALE GENOMIC DNA]</scope>
</reference>
<sequence length="76" mass="8123">MPADAAVLCSCLQKDRSASPLLSPLATVAASRSHRLIVLPPLCRRLHPYRCALLCPLARHSSLAIALVAVGRAEPR</sequence>
<keyword evidence="2" id="KW-1185">Reference proteome</keyword>
<protein>
    <submittedName>
        <fullName evidence="1">Uncharacterized protein</fullName>
    </submittedName>
</protein>